<comment type="caution">
    <text evidence="9">The sequence shown here is derived from an EMBL/GenBank/DDBJ whole genome shotgun (WGS) entry which is preliminary data.</text>
</comment>
<dbReference type="FunFam" id="3.30.70.250:FF:000001">
    <property type="entry name" value="Malonyl CoA-acyl carrier protein transacylase"/>
    <property type="match status" value="1"/>
</dbReference>
<evidence type="ECO:0000256" key="1">
    <source>
        <dbReference type="ARBA" id="ARBA00013258"/>
    </source>
</evidence>
<evidence type="ECO:0000256" key="2">
    <source>
        <dbReference type="ARBA" id="ARBA00018953"/>
    </source>
</evidence>
<dbReference type="GO" id="GO:0005829">
    <property type="term" value="C:cytosol"/>
    <property type="evidence" value="ECO:0007669"/>
    <property type="project" value="TreeGrafter"/>
</dbReference>
<organism evidence="9 10">
    <name type="scientific">Legionella quinlivanii</name>
    <dbReference type="NCBI Taxonomy" id="45073"/>
    <lineage>
        <taxon>Bacteria</taxon>
        <taxon>Pseudomonadati</taxon>
        <taxon>Pseudomonadota</taxon>
        <taxon>Gammaproteobacteria</taxon>
        <taxon>Legionellales</taxon>
        <taxon>Legionellaceae</taxon>
        <taxon>Legionella</taxon>
    </lineage>
</organism>
<dbReference type="InterPro" id="IPR016035">
    <property type="entry name" value="Acyl_Trfase/lysoPLipase"/>
</dbReference>
<evidence type="ECO:0000313" key="10">
    <source>
        <dbReference type="Proteomes" id="UP000249458"/>
    </source>
</evidence>
<gene>
    <name evidence="9" type="ORF">B1207_08605</name>
</gene>
<dbReference type="InterPro" id="IPR014043">
    <property type="entry name" value="Acyl_transferase_dom"/>
</dbReference>
<proteinExistence type="inferred from homology"/>
<evidence type="ECO:0000256" key="3">
    <source>
        <dbReference type="ARBA" id="ARBA00022679"/>
    </source>
</evidence>
<feature type="active site" evidence="7">
    <location>
        <position position="202"/>
    </location>
</feature>
<evidence type="ECO:0000313" key="9">
    <source>
        <dbReference type="EMBL" id="RAP36203.1"/>
    </source>
</evidence>
<dbReference type="SUPFAM" id="SSF52151">
    <property type="entry name" value="FabD/lysophospholipase-like"/>
    <property type="match status" value="1"/>
</dbReference>
<dbReference type="Gene3D" id="3.30.70.250">
    <property type="entry name" value="Malonyl-CoA ACP transacylase, ACP-binding"/>
    <property type="match status" value="1"/>
</dbReference>
<dbReference type="SMART" id="SM00827">
    <property type="entry name" value="PKS_AT"/>
    <property type="match status" value="1"/>
</dbReference>
<evidence type="ECO:0000256" key="6">
    <source>
        <dbReference type="PIRNR" id="PIRNR000446"/>
    </source>
</evidence>
<dbReference type="InterPro" id="IPR024925">
    <property type="entry name" value="Malonyl_CoA-ACP_transAc"/>
</dbReference>
<dbReference type="InterPro" id="IPR050858">
    <property type="entry name" value="Mal-CoA-ACP_Trans/PKS_FabD"/>
</dbReference>
<dbReference type="PIRSF" id="PIRSF000446">
    <property type="entry name" value="Mct"/>
    <property type="match status" value="1"/>
</dbReference>
<dbReference type="Gene3D" id="3.40.366.10">
    <property type="entry name" value="Malonyl-Coenzyme A Acyl Carrier Protein, domain 2"/>
    <property type="match status" value="1"/>
</dbReference>
<dbReference type="Pfam" id="PF00698">
    <property type="entry name" value="Acyl_transf_1"/>
    <property type="match status" value="1"/>
</dbReference>
<feature type="active site" evidence="7">
    <location>
        <position position="92"/>
    </location>
</feature>
<comment type="similarity">
    <text evidence="6">Belongs to the fabD family.</text>
</comment>
<dbReference type="NCBIfam" id="TIGR00128">
    <property type="entry name" value="fabD"/>
    <property type="match status" value="1"/>
</dbReference>
<evidence type="ECO:0000259" key="8">
    <source>
        <dbReference type="SMART" id="SM00827"/>
    </source>
</evidence>
<evidence type="ECO:0000256" key="5">
    <source>
        <dbReference type="ARBA" id="ARBA00048462"/>
    </source>
</evidence>
<dbReference type="Proteomes" id="UP000249458">
    <property type="component" value="Unassembled WGS sequence"/>
</dbReference>
<dbReference type="GO" id="GO:0006633">
    <property type="term" value="P:fatty acid biosynthetic process"/>
    <property type="evidence" value="ECO:0007669"/>
    <property type="project" value="TreeGrafter"/>
</dbReference>
<dbReference type="InterPro" id="IPR001227">
    <property type="entry name" value="Ac_transferase_dom_sf"/>
</dbReference>
<sequence length="317" mass="34563">MANLAFVFPGQGSQSVGMLAELAEAYPVIHKTFNQVSDALGYDLWHLVQNGPETRLNQTEYTQVAMLTADVAVFRALKQQDLPRPRFMAGHSLGEYAALVCANALTLQTAAKLVEKRGQLMQQTVPMGLGAMAAIVGLTDEQVVELCEQSSDSQFKVSPANYNAIGQVVIAGHSAAVENAIRNAEEAGARLAKLIPVSVPCHCDLLKDAASAFESDLNAADFRLPDFAVVSNVNLAVYQSIQQMRTLLKEQLYRPVRWVETIQLFRANGVEHIIECGPGRVLSGLVKRIDRSLSAACVHDNDSMEAVLSQWEMSESY</sequence>
<dbReference type="InterPro" id="IPR004410">
    <property type="entry name" value="Malonyl_CoA-ACP_transAc_FabD"/>
</dbReference>
<comment type="catalytic activity">
    <reaction evidence="5 6">
        <text>holo-[ACP] + malonyl-CoA = malonyl-[ACP] + CoA</text>
        <dbReference type="Rhea" id="RHEA:41792"/>
        <dbReference type="Rhea" id="RHEA-COMP:9623"/>
        <dbReference type="Rhea" id="RHEA-COMP:9685"/>
        <dbReference type="ChEBI" id="CHEBI:57287"/>
        <dbReference type="ChEBI" id="CHEBI:57384"/>
        <dbReference type="ChEBI" id="CHEBI:64479"/>
        <dbReference type="ChEBI" id="CHEBI:78449"/>
        <dbReference type="EC" id="2.3.1.39"/>
    </reaction>
</comment>
<dbReference type="GO" id="GO:0004314">
    <property type="term" value="F:[acyl-carrier-protein] S-malonyltransferase activity"/>
    <property type="evidence" value="ECO:0007669"/>
    <property type="project" value="UniProtKB-EC"/>
</dbReference>
<dbReference type="EMBL" id="MVJN01000006">
    <property type="protein sequence ID" value="RAP36203.1"/>
    <property type="molecule type" value="Genomic_DNA"/>
</dbReference>
<feature type="domain" description="Malonyl-CoA:ACP transacylase (MAT)" evidence="8">
    <location>
        <begin position="7"/>
        <end position="301"/>
    </location>
</feature>
<dbReference type="RefSeq" id="WP_112219581.1">
    <property type="nucleotide sequence ID" value="NZ_MVJN01000006.1"/>
</dbReference>
<keyword evidence="3 6" id="KW-0808">Transferase</keyword>
<evidence type="ECO:0000256" key="7">
    <source>
        <dbReference type="PIRSR" id="PIRSR000446-1"/>
    </source>
</evidence>
<protein>
    <recommendedName>
        <fullName evidence="2 6">Malonyl CoA-acyl carrier protein transacylase</fullName>
        <ecNumber evidence="1 6">2.3.1.39</ecNumber>
    </recommendedName>
</protein>
<dbReference type="PANTHER" id="PTHR42681:SF1">
    <property type="entry name" value="MALONYL-COA-ACYL CARRIER PROTEIN TRANSACYLASE, MITOCHONDRIAL"/>
    <property type="match status" value="1"/>
</dbReference>
<dbReference type="InterPro" id="IPR016036">
    <property type="entry name" value="Malonyl_transacylase_ACP-bd"/>
</dbReference>
<evidence type="ECO:0000256" key="4">
    <source>
        <dbReference type="ARBA" id="ARBA00023315"/>
    </source>
</evidence>
<dbReference type="PANTHER" id="PTHR42681">
    <property type="entry name" value="MALONYL-COA-ACYL CARRIER PROTEIN TRANSACYLASE, MITOCHONDRIAL"/>
    <property type="match status" value="1"/>
</dbReference>
<reference evidence="9 10" key="1">
    <citation type="submission" date="2017-02" db="EMBL/GenBank/DDBJ databases">
        <title>Legionella quilivanii strain from human: case report and whole genome sequencing analysis.</title>
        <authorList>
            <person name="Lalancette C."/>
            <person name="Leduc J.-M."/>
            <person name="Levesque S."/>
            <person name="Fournier E."/>
            <person name="Saoud J."/>
            <person name="Faucher S.P."/>
            <person name="Bernard K."/>
            <person name="Martineau C."/>
            <person name="Longtin J."/>
        </authorList>
    </citation>
    <scope>NUCLEOTIDE SEQUENCE [LARGE SCALE GENOMIC DNA]</scope>
    <source>
        <strain evidence="9 10">ID143958</strain>
    </source>
</reference>
<accession>A0A364LIF2</accession>
<dbReference type="EC" id="2.3.1.39" evidence="1 6"/>
<dbReference type="AlphaFoldDB" id="A0A364LIF2"/>
<name>A0A364LIF2_9GAMM</name>
<dbReference type="SUPFAM" id="SSF55048">
    <property type="entry name" value="Probable ACP-binding domain of malonyl-CoA ACP transacylase"/>
    <property type="match status" value="1"/>
</dbReference>
<keyword evidence="4 6" id="KW-0012">Acyltransferase</keyword>